<evidence type="ECO:0000313" key="2">
    <source>
        <dbReference type="EMBL" id="PIO66680.1"/>
    </source>
</evidence>
<dbReference type="Gene3D" id="2.30.29.30">
    <property type="entry name" value="Pleckstrin-homology domain (PH domain)/Phosphotyrosine-binding domain (PTB)"/>
    <property type="match status" value="1"/>
</dbReference>
<name>A0A2G9UB01_TELCI</name>
<dbReference type="EMBL" id="KZ348096">
    <property type="protein sequence ID" value="PIO66680.1"/>
    <property type="molecule type" value="Genomic_DNA"/>
</dbReference>
<dbReference type="PANTHER" id="PTHR21642:SF6">
    <property type="entry name" value="CEREBRAL CAVERNOUS MALFORMATIONS 2 HARMONIN-HOMOLOGY DOMAIN-CONTAINING PROTEIN"/>
    <property type="match status" value="1"/>
</dbReference>
<organism evidence="2 3">
    <name type="scientific">Teladorsagia circumcincta</name>
    <name type="common">Brown stomach worm</name>
    <name type="synonym">Ostertagia circumcincta</name>
    <dbReference type="NCBI Taxonomy" id="45464"/>
    <lineage>
        <taxon>Eukaryota</taxon>
        <taxon>Metazoa</taxon>
        <taxon>Ecdysozoa</taxon>
        <taxon>Nematoda</taxon>
        <taxon>Chromadorea</taxon>
        <taxon>Rhabditida</taxon>
        <taxon>Rhabditina</taxon>
        <taxon>Rhabditomorpha</taxon>
        <taxon>Strongyloidea</taxon>
        <taxon>Trichostrongylidae</taxon>
        <taxon>Teladorsagia</taxon>
    </lineage>
</organism>
<keyword evidence="3" id="KW-1185">Reference proteome</keyword>
<reference evidence="2 3" key="1">
    <citation type="submission" date="2015-09" db="EMBL/GenBank/DDBJ databases">
        <title>Draft genome of the parasitic nematode Teladorsagia circumcincta isolate WARC Sus (inbred).</title>
        <authorList>
            <person name="Mitreva M."/>
        </authorList>
    </citation>
    <scope>NUCLEOTIDE SEQUENCE [LARGE SCALE GENOMIC DNA]</scope>
    <source>
        <strain evidence="2 3">S</strain>
    </source>
</reference>
<dbReference type="AlphaFoldDB" id="A0A2G9UB01"/>
<dbReference type="OrthoDB" id="5828470at2759"/>
<dbReference type="InterPro" id="IPR011993">
    <property type="entry name" value="PH-like_dom_sf"/>
</dbReference>
<accession>A0A2G9UB01</accession>
<proteinExistence type="inferred from homology"/>
<sequence length="226" mass="24421">MISTIEAPAAGTCLLKNFSAMNLQRAEDRPEEVVEFAVAFAGVITDVSFVSIDPSGRSDLLKIIDQALSAGSITAMHSLQPESHRISINRHHLQIWSASTQVVEIRVPLHIIASVGYILDDGLHIICINIGPDPRNRQIRDLVILTAATKAVSEEVCRVLSGRFQSKYREAVVSLTEATTSLKNSVQNACKKPLVSPVTKSSHSSENSIAQLNTTDGGGLTNRLVI</sequence>
<comment type="similarity">
    <text evidence="1">Belongs to the CCM2 family.</text>
</comment>
<protein>
    <recommendedName>
        <fullName evidence="4">PID domain-containing protein</fullName>
    </recommendedName>
</protein>
<dbReference type="PANTHER" id="PTHR21642">
    <property type="entry name" value="CEREBRAL CAVERNOUS MALFORMATIONS PROTEIN 2 HOMOLOG"/>
    <property type="match status" value="1"/>
</dbReference>
<dbReference type="InterPro" id="IPR026159">
    <property type="entry name" value="Malcavernin"/>
</dbReference>
<gene>
    <name evidence="2" type="ORF">TELCIR_11597</name>
</gene>
<evidence type="ECO:0008006" key="4">
    <source>
        <dbReference type="Google" id="ProtNLM"/>
    </source>
</evidence>
<evidence type="ECO:0000256" key="1">
    <source>
        <dbReference type="ARBA" id="ARBA00010822"/>
    </source>
</evidence>
<evidence type="ECO:0000313" key="3">
    <source>
        <dbReference type="Proteomes" id="UP000230423"/>
    </source>
</evidence>
<dbReference type="Proteomes" id="UP000230423">
    <property type="component" value="Unassembled WGS sequence"/>
</dbReference>